<dbReference type="InterPro" id="IPR032259">
    <property type="entry name" value="HIBYL-CoA-H"/>
</dbReference>
<keyword evidence="6" id="KW-1185">Reference proteome</keyword>
<feature type="domain" description="Enoyl-CoA hydratase/isomerase" evidence="4">
    <location>
        <begin position="65"/>
        <end position="281"/>
    </location>
</feature>
<dbReference type="GO" id="GO:0003860">
    <property type="term" value="F:3-hydroxyisobutyryl-CoA hydrolase activity"/>
    <property type="evidence" value="ECO:0007669"/>
    <property type="project" value="UniProtKB-EC"/>
</dbReference>
<dbReference type="InterPro" id="IPR045004">
    <property type="entry name" value="ECH_dom"/>
</dbReference>
<dbReference type="InterPro" id="IPR029045">
    <property type="entry name" value="ClpP/crotonase-like_dom_sf"/>
</dbReference>
<sequence>MLSLHRLSKNGKIHGIMRTNNYKKSALSASIFLKKNFMTDATLINKNKLINEDCVVSNSINGSIRVIKLNPGKDNANNYLSPRHLNLLKENLSVYDKSKIAEFIVLDSVTPGSIVSKGYNIDFIKSLSTLPDESRVSETINLLKGSYDLAMQLSKANKPIVSLLNGESNNAFNAFAALAPLRVSTEFTKWSMDHLSKGLLPDLAATTTIPRVTTLGGMNGQLGIYLLLTGDVLSGEDAYIAGITTHYIPYDAVDNALERLSELDVNHFKDKLKQETVVLNTQIVNEQAWNGSISGEVTKFLSNENKKILSKINLKSFSEVLDEFCQPVHSINRNYKFKYSLEALDVIEYAFDIVTHHNFSNQFIHKNIKNRLLEIITCEDEKAFTIKWTDAHKEFAAETLNKLNKIPEFLLQATTRMILTNSEKQSVDSALSSDQLSMSEFYSNDELINNIGKVDAVYSEDQPLLKKLKNQTVEVAETIKMTQSKQFNLNLGNINESSIKKQFLKLGPTSNLQKIEQSVYLSPYHIAKTSGEFITRDLILKRCLVQNDNVLSWKKITKSISLKPYNDVAKEVTPIVEDSIVEEATNTANEKETAESADTVKKPENLSLEDLLEKDDIDIFEQEEDTVNIYNDFFKDDK</sequence>
<dbReference type="OrthoDB" id="1737613at2759"/>
<dbReference type="Proteomes" id="UP000183365">
    <property type="component" value="Unassembled WGS sequence"/>
</dbReference>
<evidence type="ECO:0000256" key="1">
    <source>
        <dbReference type="ARBA" id="ARBA00001709"/>
    </source>
</evidence>
<accession>A0A1L0CRG3</accession>
<evidence type="ECO:0000256" key="3">
    <source>
        <dbReference type="ARBA" id="ARBA00022801"/>
    </source>
</evidence>
<dbReference type="SUPFAM" id="SSF52096">
    <property type="entry name" value="ClpP/crotonase"/>
    <property type="match status" value="1"/>
</dbReference>
<comment type="catalytic activity">
    <reaction evidence="1">
        <text>3-hydroxy-2-methylpropanoyl-CoA + H2O = 3-hydroxy-2-methylpropanoate + CoA + H(+)</text>
        <dbReference type="Rhea" id="RHEA:20888"/>
        <dbReference type="ChEBI" id="CHEBI:11805"/>
        <dbReference type="ChEBI" id="CHEBI:15377"/>
        <dbReference type="ChEBI" id="CHEBI:15378"/>
        <dbReference type="ChEBI" id="CHEBI:57287"/>
        <dbReference type="ChEBI" id="CHEBI:57340"/>
        <dbReference type="EC" id="3.1.2.4"/>
    </reaction>
</comment>
<name>A0A1L0CRG3_9ASCO</name>
<reference evidence="6" key="1">
    <citation type="submission" date="2016-11" db="EMBL/GenBank/DDBJ databases">
        <authorList>
            <person name="Guldener U."/>
        </authorList>
    </citation>
    <scope>NUCLEOTIDE SEQUENCE [LARGE SCALE GENOMIC DNA]</scope>
</reference>
<evidence type="ECO:0000256" key="2">
    <source>
        <dbReference type="ARBA" id="ARBA00011915"/>
    </source>
</evidence>
<dbReference type="PANTHER" id="PTHR43176">
    <property type="entry name" value="3-HYDROXYISOBUTYRYL-COA HYDROLASE-RELATED"/>
    <property type="match status" value="1"/>
</dbReference>
<dbReference type="Pfam" id="PF16113">
    <property type="entry name" value="ECH_2"/>
    <property type="match status" value="1"/>
</dbReference>
<proteinExistence type="predicted"/>
<dbReference type="GO" id="GO:0005739">
    <property type="term" value="C:mitochondrion"/>
    <property type="evidence" value="ECO:0007669"/>
    <property type="project" value="TreeGrafter"/>
</dbReference>
<dbReference type="EC" id="3.1.2.4" evidence="2"/>
<dbReference type="PANTHER" id="PTHR43176:SF3">
    <property type="entry name" value="3-HYDROXYISOBUTYRYL-COA HYDROLASE, MITOCHONDRIAL"/>
    <property type="match status" value="1"/>
</dbReference>
<protein>
    <recommendedName>
        <fullName evidence="2">3-hydroxyisobutyryl-CoA hydrolase</fullName>
        <ecNumber evidence="2">3.1.2.4</ecNumber>
    </recommendedName>
</protein>
<dbReference type="AlphaFoldDB" id="A0A1L0CRG3"/>
<gene>
    <name evidence="5" type="ORF">HGUI_03345</name>
</gene>
<evidence type="ECO:0000313" key="5">
    <source>
        <dbReference type="EMBL" id="SGZ41145.1"/>
    </source>
</evidence>
<organism evidence="5 6">
    <name type="scientific">Hanseniaspora guilliermondii</name>
    <dbReference type="NCBI Taxonomy" id="56406"/>
    <lineage>
        <taxon>Eukaryota</taxon>
        <taxon>Fungi</taxon>
        <taxon>Dikarya</taxon>
        <taxon>Ascomycota</taxon>
        <taxon>Saccharomycotina</taxon>
        <taxon>Saccharomycetes</taxon>
        <taxon>Saccharomycodales</taxon>
        <taxon>Saccharomycodaceae</taxon>
        <taxon>Hanseniaspora</taxon>
    </lineage>
</organism>
<dbReference type="Gene3D" id="3.90.226.10">
    <property type="entry name" value="2-enoyl-CoA Hydratase, Chain A, domain 1"/>
    <property type="match status" value="1"/>
</dbReference>
<dbReference type="EMBL" id="FQNF01000081">
    <property type="protein sequence ID" value="SGZ41145.1"/>
    <property type="molecule type" value="Genomic_DNA"/>
</dbReference>
<keyword evidence="3" id="KW-0378">Hydrolase</keyword>
<dbReference type="GO" id="GO:0006574">
    <property type="term" value="P:L-valine catabolic process"/>
    <property type="evidence" value="ECO:0007669"/>
    <property type="project" value="TreeGrafter"/>
</dbReference>
<evidence type="ECO:0000259" key="4">
    <source>
        <dbReference type="Pfam" id="PF16113"/>
    </source>
</evidence>
<evidence type="ECO:0000313" key="6">
    <source>
        <dbReference type="Proteomes" id="UP000183365"/>
    </source>
</evidence>
<dbReference type="VEuPathDB" id="FungiDB:HGUI_03345"/>